<protein>
    <submittedName>
        <fullName evidence="2">Uncharacterized protein</fullName>
    </submittedName>
</protein>
<feature type="region of interest" description="Disordered" evidence="1">
    <location>
        <begin position="52"/>
        <end position="78"/>
    </location>
</feature>
<dbReference type="EMBL" id="KV875098">
    <property type="protein sequence ID" value="OIW28700.1"/>
    <property type="molecule type" value="Genomic_DNA"/>
</dbReference>
<reference evidence="2 3" key="1">
    <citation type="submission" date="2016-10" db="EMBL/GenBank/DDBJ databases">
        <title>Draft genome sequence of Coniochaeta ligniaria NRRL30616, a lignocellulolytic fungus for bioabatement of inhibitors in plant biomass hydrolysates.</title>
        <authorList>
            <consortium name="DOE Joint Genome Institute"/>
            <person name="Jimenez D.J."/>
            <person name="Hector R.E."/>
            <person name="Riley R."/>
            <person name="Sun H."/>
            <person name="Grigoriev I.V."/>
            <person name="Van Elsas J.D."/>
            <person name="Nichols N.N."/>
        </authorList>
    </citation>
    <scope>NUCLEOTIDE SEQUENCE [LARGE SCALE GENOMIC DNA]</scope>
    <source>
        <strain evidence="2 3">NRRL 30616</strain>
    </source>
</reference>
<keyword evidence="3" id="KW-1185">Reference proteome</keyword>
<dbReference type="InParanoid" id="A0A1J7JHD7"/>
<evidence type="ECO:0000313" key="2">
    <source>
        <dbReference type="EMBL" id="OIW28700.1"/>
    </source>
</evidence>
<gene>
    <name evidence="2" type="ORF">CONLIGDRAFT_715179</name>
</gene>
<evidence type="ECO:0000256" key="1">
    <source>
        <dbReference type="SAM" id="MobiDB-lite"/>
    </source>
</evidence>
<sequence>MSHEQARDNAGSPELGYFYLVAAETEPESVKDRVHQEDDISSVPISHLVIDSRQQEEHNNTITPAPISSAPTNSSDPRPVPVLSGLVAEAAVESQEEFTCEEQRMMMEELLRDCIDDVAHVESLLNQPPEMHSGSRQALEESRNRSQAKADFFAGYLKKMEETPQGWLGYGLDCGERMWYMFYEPGDQISRSCTPPLEG</sequence>
<dbReference type="Proteomes" id="UP000182658">
    <property type="component" value="Unassembled WGS sequence"/>
</dbReference>
<name>A0A1J7JHD7_9PEZI</name>
<accession>A0A1J7JHD7</accession>
<evidence type="ECO:0000313" key="3">
    <source>
        <dbReference type="Proteomes" id="UP000182658"/>
    </source>
</evidence>
<dbReference type="AlphaFoldDB" id="A0A1J7JHD7"/>
<proteinExistence type="predicted"/>
<organism evidence="2 3">
    <name type="scientific">Coniochaeta ligniaria NRRL 30616</name>
    <dbReference type="NCBI Taxonomy" id="1408157"/>
    <lineage>
        <taxon>Eukaryota</taxon>
        <taxon>Fungi</taxon>
        <taxon>Dikarya</taxon>
        <taxon>Ascomycota</taxon>
        <taxon>Pezizomycotina</taxon>
        <taxon>Sordariomycetes</taxon>
        <taxon>Sordariomycetidae</taxon>
        <taxon>Coniochaetales</taxon>
        <taxon>Coniochaetaceae</taxon>
        <taxon>Coniochaeta</taxon>
    </lineage>
</organism>